<dbReference type="GeneID" id="7832576"/>
<keyword evidence="2" id="KW-1185">Reference proteome</keyword>
<proteinExistence type="predicted"/>
<dbReference type="Proteomes" id="UP000009168">
    <property type="component" value="Unassembled WGS sequence"/>
</dbReference>
<reference evidence="2" key="1">
    <citation type="journal article" date="2006" name="PLoS Biol.">
        <title>Macronuclear genome sequence of the ciliate Tetrahymena thermophila, a model eukaryote.</title>
        <authorList>
            <person name="Eisen J.A."/>
            <person name="Coyne R.S."/>
            <person name="Wu M."/>
            <person name="Wu D."/>
            <person name="Thiagarajan M."/>
            <person name="Wortman J.R."/>
            <person name="Badger J.H."/>
            <person name="Ren Q."/>
            <person name="Amedeo P."/>
            <person name="Jones K.M."/>
            <person name="Tallon L.J."/>
            <person name="Delcher A.L."/>
            <person name="Salzberg S.L."/>
            <person name="Silva J.C."/>
            <person name="Haas B.J."/>
            <person name="Majoros W.H."/>
            <person name="Farzad M."/>
            <person name="Carlton J.M."/>
            <person name="Smith R.K. Jr."/>
            <person name="Garg J."/>
            <person name="Pearlman R.E."/>
            <person name="Karrer K.M."/>
            <person name="Sun L."/>
            <person name="Manning G."/>
            <person name="Elde N.C."/>
            <person name="Turkewitz A.P."/>
            <person name="Asai D.J."/>
            <person name="Wilkes D.E."/>
            <person name="Wang Y."/>
            <person name="Cai H."/>
            <person name="Collins K."/>
            <person name="Stewart B.A."/>
            <person name="Lee S.R."/>
            <person name="Wilamowska K."/>
            <person name="Weinberg Z."/>
            <person name="Ruzzo W.L."/>
            <person name="Wloga D."/>
            <person name="Gaertig J."/>
            <person name="Frankel J."/>
            <person name="Tsao C.-C."/>
            <person name="Gorovsky M.A."/>
            <person name="Keeling P.J."/>
            <person name="Waller R.F."/>
            <person name="Patron N.J."/>
            <person name="Cherry J.M."/>
            <person name="Stover N.A."/>
            <person name="Krieger C.J."/>
            <person name="del Toro C."/>
            <person name="Ryder H.F."/>
            <person name="Williamson S.C."/>
            <person name="Barbeau R.A."/>
            <person name="Hamilton E.P."/>
            <person name="Orias E."/>
        </authorList>
    </citation>
    <scope>NUCLEOTIDE SEQUENCE [LARGE SCALE GENOMIC DNA]</scope>
    <source>
        <strain evidence="2">SB210</strain>
    </source>
</reference>
<accession>Q22QQ8</accession>
<evidence type="ECO:0000313" key="2">
    <source>
        <dbReference type="Proteomes" id="UP000009168"/>
    </source>
</evidence>
<gene>
    <name evidence="1" type="ORF">TTHERM_01270190</name>
</gene>
<dbReference type="EMBL" id="GG662852">
    <property type="protein sequence ID" value="EAR87614.1"/>
    <property type="molecule type" value="Genomic_DNA"/>
</dbReference>
<dbReference type="RefSeq" id="XP_001007859.1">
    <property type="nucleotide sequence ID" value="XM_001007859.1"/>
</dbReference>
<dbReference type="AlphaFoldDB" id="Q22QQ8"/>
<dbReference type="KEGG" id="tet:TTHERM_01270190"/>
<dbReference type="InParanoid" id="Q22QQ8"/>
<name>Q22QQ8_TETTS</name>
<protein>
    <submittedName>
        <fullName evidence="1">Uncharacterized protein</fullName>
    </submittedName>
</protein>
<dbReference type="HOGENOM" id="CLU_2745687_0_0_1"/>
<sequence>MSSLLKEQSQSRDTNNDPIQFFKEKKNYIKQKYKNILPIINVSMMFMRGKAYWQLQIEKQNDGRAIKYQQL</sequence>
<evidence type="ECO:0000313" key="1">
    <source>
        <dbReference type="EMBL" id="EAR87614.1"/>
    </source>
</evidence>
<organism evidence="1 2">
    <name type="scientific">Tetrahymena thermophila (strain SB210)</name>
    <dbReference type="NCBI Taxonomy" id="312017"/>
    <lineage>
        <taxon>Eukaryota</taxon>
        <taxon>Sar</taxon>
        <taxon>Alveolata</taxon>
        <taxon>Ciliophora</taxon>
        <taxon>Intramacronucleata</taxon>
        <taxon>Oligohymenophorea</taxon>
        <taxon>Hymenostomatida</taxon>
        <taxon>Tetrahymenina</taxon>
        <taxon>Tetrahymenidae</taxon>
        <taxon>Tetrahymena</taxon>
    </lineage>
</organism>